<dbReference type="InterPro" id="IPR045304">
    <property type="entry name" value="LbH_SAT"/>
</dbReference>
<keyword evidence="4 9" id="KW-0808">Transferase</keyword>
<evidence type="ECO:0000256" key="7">
    <source>
        <dbReference type="ARBA" id="ARBA00049486"/>
    </source>
</evidence>
<proteinExistence type="inferred from homology"/>
<dbReference type="PROSITE" id="PS00101">
    <property type="entry name" value="HEXAPEP_TRANSFERASES"/>
    <property type="match status" value="1"/>
</dbReference>
<dbReference type="Proteomes" id="UP000316887">
    <property type="component" value="Unassembled WGS sequence"/>
</dbReference>
<evidence type="ECO:0000256" key="1">
    <source>
        <dbReference type="ARBA" id="ARBA00007274"/>
    </source>
</evidence>
<dbReference type="OrthoDB" id="9801456at2"/>
<evidence type="ECO:0000256" key="2">
    <source>
        <dbReference type="ARBA" id="ARBA00013266"/>
    </source>
</evidence>
<comment type="similarity">
    <text evidence="1">Belongs to the transferase hexapeptide repeat family.</text>
</comment>
<evidence type="ECO:0000256" key="5">
    <source>
        <dbReference type="ARBA" id="ARBA00022737"/>
    </source>
</evidence>
<accession>A0A542W393</accession>
<dbReference type="InterPro" id="IPR001451">
    <property type="entry name" value="Hexapep"/>
</dbReference>
<keyword evidence="3" id="KW-0028">Amino-acid biosynthesis</keyword>
<feature type="compositionally biased region" description="Basic and acidic residues" evidence="8">
    <location>
        <begin position="225"/>
        <end position="252"/>
    </location>
</feature>
<dbReference type="RefSeq" id="WP_141920468.1">
    <property type="nucleotide sequence ID" value="NZ_VFOF01000001.1"/>
</dbReference>
<dbReference type="Gene3D" id="2.160.10.10">
    <property type="entry name" value="Hexapeptide repeat proteins"/>
    <property type="match status" value="1"/>
</dbReference>
<dbReference type="GO" id="GO:0019344">
    <property type="term" value="P:cysteine biosynthetic process"/>
    <property type="evidence" value="ECO:0007669"/>
    <property type="project" value="UniProtKB-ARBA"/>
</dbReference>
<evidence type="ECO:0000256" key="8">
    <source>
        <dbReference type="SAM" id="MobiDB-lite"/>
    </source>
</evidence>
<comment type="caution">
    <text evidence="9">The sequence shown here is derived from an EMBL/GenBank/DDBJ whole genome shotgun (WGS) entry which is preliminary data.</text>
</comment>
<gene>
    <name evidence="9" type="ORF">FBY58_1644</name>
</gene>
<dbReference type="SUPFAM" id="SSF51161">
    <property type="entry name" value="Trimeric LpxA-like enzymes"/>
    <property type="match status" value="1"/>
</dbReference>
<dbReference type="GO" id="GO:0009001">
    <property type="term" value="F:serine O-acetyltransferase activity"/>
    <property type="evidence" value="ECO:0007669"/>
    <property type="project" value="UniProtKB-EC"/>
</dbReference>
<organism evidence="9 10">
    <name type="scientific">Zymomonas mobilis</name>
    <dbReference type="NCBI Taxonomy" id="542"/>
    <lineage>
        <taxon>Bacteria</taxon>
        <taxon>Pseudomonadati</taxon>
        <taxon>Pseudomonadota</taxon>
        <taxon>Alphaproteobacteria</taxon>
        <taxon>Sphingomonadales</taxon>
        <taxon>Zymomonadaceae</taxon>
        <taxon>Zymomonas</taxon>
    </lineage>
</organism>
<comment type="catalytic activity">
    <reaction evidence="7">
        <text>L-serine + acetyl-CoA = O-acetyl-L-serine + CoA</text>
        <dbReference type="Rhea" id="RHEA:24560"/>
        <dbReference type="ChEBI" id="CHEBI:33384"/>
        <dbReference type="ChEBI" id="CHEBI:57287"/>
        <dbReference type="ChEBI" id="CHEBI:57288"/>
        <dbReference type="ChEBI" id="CHEBI:58340"/>
        <dbReference type="EC" id="2.3.1.30"/>
    </reaction>
</comment>
<evidence type="ECO:0000313" key="10">
    <source>
        <dbReference type="Proteomes" id="UP000316887"/>
    </source>
</evidence>
<dbReference type="PANTHER" id="PTHR42811">
    <property type="entry name" value="SERINE ACETYLTRANSFERASE"/>
    <property type="match status" value="1"/>
</dbReference>
<evidence type="ECO:0000256" key="4">
    <source>
        <dbReference type="ARBA" id="ARBA00022679"/>
    </source>
</evidence>
<reference evidence="9 10" key="1">
    <citation type="submission" date="2019-06" db="EMBL/GenBank/DDBJ databases">
        <title>Genome sequencing of Zymomonas mobilis strains for genetic engineering and biofuel applications.</title>
        <authorList>
            <person name="Teravest M."/>
        </authorList>
    </citation>
    <scope>NUCLEOTIDE SEQUENCE [LARGE SCALE GENOMIC DNA]</scope>
    <source>
        <strain evidence="9 10">AN0101</strain>
    </source>
</reference>
<dbReference type="InterPro" id="IPR011004">
    <property type="entry name" value="Trimer_LpxA-like_sf"/>
</dbReference>
<feature type="region of interest" description="Disordered" evidence="8">
    <location>
        <begin position="223"/>
        <end position="258"/>
    </location>
</feature>
<keyword evidence="5" id="KW-0677">Repeat</keyword>
<evidence type="ECO:0000313" key="9">
    <source>
        <dbReference type="EMBL" id="TQL18030.1"/>
    </source>
</evidence>
<dbReference type="AlphaFoldDB" id="A0A542W393"/>
<dbReference type="NCBIfam" id="NF041874">
    <property type="entry name" value="EPS_EpsC"/>
    <property type="match status" value="1"/>
</dbReference>
<dbReference type="CDD" id="cd03354">
    <property type="entry name" value="LbH_SAT"/>
    <property type="match status" value="1"/>
</dbReference>
<evidence type="ECO:0000256" key="3">
    <source>
        <dbReference type="ARBA" id="ARBA00022605"/>
    </source>
</evidence>
<dbReference type="GO" id="GO:0170033">
    <property type="term" value="P:L-amino acid metabolic process"/>
    <property type="evidence" value="ECO:0007669"/>
    <property type="project" value="UniProtKB-ARBA"/>
</dbReference>
<dbReference type="EC" id="2.3.1.30" evidence="2"/>
<dbReference type="InterPro" id="IPR018357">
    <property type="entry name" value="Hexapep_transf_CS"/>
</dbReference>
<dbReference type="InterPro" id="IPR053376">
    <property type="entry name" value="Serine_acetyltransferase"/>
</dbReference>
<evidence type="ECO:0000256" key="6">
    <source>
        <dbReference type="ARBA" id="ARBA00023315"/>
    </source>
</evidence>
<keyword evidence="6" id="KW-0012">Acyltransferase</keyword>
<dbReference type="FunFam" id="2.160.10.10:FF:000007">
    <property type="entry name" value="Serine acetyltransferase"/>
    <property type="match status" value="1"/>
</dbReference>
<dbReference type="EMBL" id="VFOF01000001">
    <property type="protein sequence ID" value="TQL18030.1"/>
    <property type="molecule type" value="Genomic_DNA"/>
</dbReference>
<sequence length="258" mass="28602">MFNSFVSYLESIKMRDPAPRSRWEILLYPGVWALVFHRLAHWLYQGELYFLARIVNHCSRFLTSIDIHPGAKIGRNFFVDHGFVVIGETARIGDNVTLYQCSTLGGTDPSNGIGGKRHPTLCDGVIVGSGAQILGPIEIGENARVGANAVVTRDVEKNAVMVGIPARSIHEETSDLKSETPKTEFVPYGTPCDDRKDPNLQELHEIHAEIDALKQKIASFVASQEKTDRVHDSDKNLPEVIPDKIRLDKKGGESFPAE</sequence>
<dbReference type="InterPro" id="IPR042122">
    <property type="entry name" value="Ser_AcTrfase_N_sf"/>
</dbReference>
<protein>
    <recommendedName>
        <fullName evidence="2">serine O-acetyltransferase</fullName>
        <ecNumber evidence="2">2.3.1.30</ecNumber>
    </recommendedName>
</protein>
<name>A0A542W393_ZYMMB</name>
<dbReference type="Pfam" id="PF00132">
    <property type="entry name" value="Hexapep"/>
    <property type="match status" value="1"/>
</dbReference>
<dbReference type="Gene3D" id="1.10.3130.10">
    <property type="entry name" value="serine acetyltransferase, domain 1"/>
    <property type="match status" value="1"/>
</dbReference>
<dbReference type="GO" id="GO:0170039">
    <property type="term" value="P:proteinogenic amino acid metabolic process"/>
    <property type="evidence" value="ECO:0007669"/>
    <property type="project" value="UniProtKB-ARBA"/>
</dbReference>